<keyword evidence="2" id="KW-1185">Reference proteome</keyword>
<dbReference type="Proteomes" id="UP000473014">
    <property type="component" value="Unassembled WGS sequence"/>
</dbReference>
<accession>A0A6G2BDH8</accession>
<reference evidence="1 2" key="1">
    <citation type="submission" date="2019-11" db="EMBL/GenBank/DDBJ databases">
        <authorList>
            <person name="Yuan L."/>
        </authorList>
    </citation>
    <scope>NUCLEOTIDE SEQUENCE [LARGE SCALE GENOMIC DNA]</scope>
    <source>
        <strain evidence="1 2">TRM43335</strain>
    </source>
</reference>
<protein>
    <submittedName>
        <fullName evidence="1">Uncharacterized protein</fullName>
    </submittedName>
</protein>
<sequence length="102" mass="10866">MQIPPIGARVWIACAAHLELGIPAWHGDATVTRRIPCGPCWRNAAYRGRWTSATDIYTAARDCQEPTGYIARTDDGTQINVVNGDTGVLAVLLATETGSVAA</sequence>
<gene>
    <name evidence="1" type="ORF">F0L17_14660</name>
</gene>
<proteinExistence type="predicted"/>
<dbReference type="AlphaFoldDB" id="A0A6G2BDH8"/>
<dbReference type="EMBL" id="WIXO01000001">
    <property type="protein sequence ID" value="MTE20327.1"/>
    <property type="molecule type" value="Genomic_DNA"/>
</dbReference>
<dbReference type="RefSeq" id="WP_155071435.1">
    <property type="nucleotide sequence ID" value="NZ_WIXO01000001.1"/>
</dbReference>
<dbReference type="OrthoDB" id="9762420at2"/>
<evidence type="ECO:0000313" key="1">
    <source>
        <dbReference type="EMBL" id="MTE20327.1"/>
    </source>
</evidence>
<name>A0A6G2BDH8_9ACTN</name>
<comment type="caution">
    <text evidence="1">The sequence shown here is derived from an EMBL/GenBank/DDBJ whole genome shotgun (WGS) entry which is preliminary data.</text>
</comment>
<organism evidence="1 2">
    <name type="scientific">Streptomyces taklimakanensis</name>
    <dbReference type="NCBI Taxonomy" id="2569853"/>
    <lineage>
        <taxon>Bacteria</taxon>
        <taxon>Bacillati</taxon>
        <taxon>Actinomycetota</taxon>
        <taxon>Actinomycetes</taxon>
        <taxon>Kitasatosporales</taxon>
        <taxon>Streptomycetaceae</taxon>
        <taxon>Streptomyces</taxon>
    </lineage>
</organism>
<evidence type="ECO:0000313" key="2">
    <source>
        <dbReference type="Proteomes" id="UP000473014"/>
    </source>
</evidence>